<dbReference type="HOGENOM" id="CLU_018149_0_1_1"/>
<protein>
    <recommendedName>
        <fullName evidence="1">Cyclin N-terminal domain-containing protein</fullName>
    </recommendedName>
</protein>
<dbReference type="PANTHER" id="PTHR15615:SF114">
    <property type="entry name" value="PHO85 CYCLIN-1"/>
    <property type="match status" value="1"/>
</dbReference>
<evidence type="ECO:0000313" key="3">
    <source>
        <dbReference type="Proteomes" id="UP000029867"/>
    </source>
</evidence>
<dbReference type="EMBL" id="JQFK01000272">
    <property type="protein sequence ID" value="KGK35885.1"/>
    <property type="molecule type" value="Genomic_DNA"/>
</dbReference>
<dbReference type="Pfam" id="PF00134">
    <property type="entry name" value="Cyclin_N"/>
    <property type="match status" value="1"/>
</dbReference>
<gene>
    <name evidence="2" type="ORF">JL09_g4965</name>
</gene>
<comment type="caution">
    <text evidence="2">The sequence shown here is derived from an EMBL/GenBank/DDBJ whole genome shotgun (WGS) entry which is preliminary data.</text>
</comment>
<dbReference type="SUPFAM" id="SSF47954">
    <property type="entry name" value="Cyclin-like"/>
    <property type="match status" value="1"/>
</dbReference>
<accession>A0A099NTH2</accession>
<dbReference type="Gene3D" id="1.10.472.10">
    <property type="entry name" value="Cyclin-like"/>
    <property type="match status" value="1"/>
</dbReference>
<organism evidence="2 3">
    <name type="scientific">Pichia kudriavzevii</name>
    <name type="common">Yeast</name>
    <name type="synonym">Issatchenkia orientalis</name>
    <dbReference type="NCBI Taxonomy" id="4909"/>
    <lineage>
        <taxon>Eukaryota</taxon>
        <taxon>Fungi</taxon>
        <taxon>Dikarya</taxon>
        <taxon>Ascomycota</taxon>
        <taxon>Saccharomycotina</taxon>
        <taxon>Pichiomycetes</taxon>
        <taxon>Pichiales</taxon>
        <taxon>Pichiaceae</taxon>
        <taxon>Pichia</taxon>
    </lineage>
</organism>
<dbReference type="PANTHER" id="PTHR15615">
    <property type="match status" value="1"/>
</dbReference>
<dbReference type="GO" id="GO:0016538">
    <property type="term" value="F:cyclin-dependent protein serine/threonine kinase regulator activity"/>
    <property type="evidence" value="ECO:0007669"/>
    <property type="project" value="TreeGrafter"/>
</dbReference>
<dbReference type="GO" id="GO:0051726">
    <property type="term" value="P:regulation of cell cycle"/>
    <property type="evidence" value="ECO:0007669"/>
    <property type="project" value="InterPro"/>
</dbReference>
<dbReference type="InterPro" id="IPR013922">
    <property type="entry name" value="Cyclin_PHO80-like"/>
</dbReference>
<dbReference type="GO" id="GO:0000307">
    <property type="term" value="C:cyclin-dependent protein kinase holoenzyme complex"/>
    <property type="evidence" value="ECO:0007669"/>
    <property type="project" value="TreeGrafter"/>
</dbReference>
<dbReference type="VEuPathDB" id="FungiDB:C5L36_0A07210"/>
<proteinExistence type="predicted"/>
<reference evidence="3" key="1">
    <citation type="journal article" date="2014" name="Microb. Cell Fact.">
        <title>Exploiting Issatchenkia orientalis SD108 for succinic acid production.</title>
        <authorList>
            <person name="Xiao H."/>
            <person name="Shao Z."/>
            <person name="Jiang Y."/>
            <person name="Dole S."/>
            <person name="Zhao H."/>
        </authorList>
    </citation>
    <scope>NUCLEOTIDE SEQUENCE [LARGE SCALE GENOMIC DNA]</scope>
    <source>
        <strain evidence="3">SD108</strain>
    </source>
</reference>
<evidence type="ECO:0000259" key="1">
    <source>
        <dbReference type="Pfam" id="PF00134"/>
    </source>
</evidence>
<dbReference type="GO" id="GO:0005634">
    <property type="term" value="C:nucleus"/>
    <property type="evidence" value="ECO:0007669"/>
    <property type="project" value="TreeGrafter"/>
</dbReference>
<evidence type="ECO:0000313" key="2">
    <source>
        <dbReference type="EMBL" id="KGK35885.1"/>
    </source>
</evidence>
<feature type="domain" description="Cyclin N-terminal" evidence="1">
    <location>
        <begin position="54"/>
        <end position="156"/>
    </location>
</feature>
<dbReference type="InterPro" id="IPR012104">
    <property type="entry name" value="PHO85_cyclin_1/2/9"/>
</dbReference>
<dbReference type="CDD" id="cd20557">
    <property type="entry name" value="CYCLIN_ScPCL1-like"/>
    <property type="match status" value="1"/>
</dbReference>
<dbReference type="eggNOG" id="KOG1674">
    <property type="taxonomic scope" value="Eukaryota"/>
</dbReference>
<sequence>MTDAQAMHIFSQSPVTQDMIHHLVSVTLQVLPCENAKTVTETIVTKDGETVTRTKPLPSLMTFITKLVRYTNVYTATLMSTIVYMNRLKEKLPQEAKGLPCTRHRIFLACLILCSKNFNDSSPKNKHWAKYTDGLFRREDVNLMERQLLMLLDWDLQITNAELALVWKRFLDPIKADLKKNSRIRKSLSKGMLTGSTQTIIIPRENKDPIQESDISAVDQQEAQHSRTSSVSSSIYSVHSRASSVSSIGSYNNHYSKPSITPSSSNENIKQALDSLSANTPLSNYLKSVAMKEEQELNNLIREYCGY</sequence>
<name>A0A099NTH2_PICKU</name>
<dbReference type="GO" id="GO:0019901">
    <property type="term" value="F:protein kinase binding"/>
    <property type="evidence" value="ECO:0007669"/>
    <property type="project" value="InterPro"/>
</dbReference>
<dbReference type="PIRSF" id="PIRSF016511">
    <property type="entry name" value="Cyclin_Pcl"/>
    <property type="match status" value="1"/>
</dbReference>
<dbReference type="AlphaFoldDB" id="A0A099NTH2"/>
<dbReference type="Proteomes" id="UP000029867">
    <property type="component" value="Unassembled WGS sequence"/>
</dbReference>
<dbReference type="InterPro" id="IPR036915">
    <property type="entry name" value="Cyclin-like_sf"/>
</dbReference>
<dbReference type="InterPro" id="IPR006671">
    <property type="entry name" value="Cyclin_N"/>
</dbReference>